<comment type="caution">
    <text evidence="1">The sequence shown here is derived from an EMBL/GenBank/DDBJ whole genome shotgun (WGS) entry which is preliminary data.</text>
</comment>
<gene>
    <name evidence="1" type="ORF">TNCT_704951</name>
</gene>
<accession>A0A8X6FJR1</accession>
<dbReference type="AlphaFoldDB" id="A0A8X6FJR1"/>
<evidence type="ECO:0000313" key="2">
    <source>
        <dbReference type="Proteomes" id="UP000887116"/>
    </source>
</evidence>
<dbReference type="Proteomes" id="UP000887116">
    <property type="component" value="Unassembled WGS sequence"/>
</dbReference>
<dbReference type="OrthoDB" id="6765836at2759"/>
<dbReference type="EMBL" id="BMAO01002691">
    <property type="protein sequence ID" value="GFQ82555.1"/>
    <property type="molecule type" value="Genomic_DNA"/>
</dbReference>
<organism evidence="1 2">
    <name type="scientific">Trichonephila clavata</name>
    <name type="common">Joro spider</name>
    <name type="synonym">Nephila clavata</name>
    <dbReference type="NCBI Taxonomy" id="2740835"/>
    <lineage>
        <taxon>Eukaryota</taxon>
        <taxon>Metazoa</taxon>
        <taxon>Ecdysozoa</taxon>
        <taxon>Arthropoda</taxon>
        <taxon>Chelicerata</taxon>
        <taxon>Arachnida</taxon>
        <taxon>Araneae</taxon>
        <taxon>Araneomorphae</taxon>
        <taxon>Entelegynae</taxon>
        <taxon>Araneoidea</taxon>
        <taxon>Nephilidae</taxon>
        <taxon>Trichonephila</taxon>
    </lineage>
</organism>
<name>A0A8X6FJR1_TRICU</name>
<protein>
    <submittedName>
        <fullName evidence="1">Uncharacterized protein</fullName>
    </submittedName>
</protein>
<keyword evidence="2" id="KW-1185">Reference proteome</keyword>
<sequence>MLSTSVCISKLWALDSLGIPDPSEKKTAFELQDAEKQDFLDKVSIEKDKFVVNLLRIEGHIPFPDNLEFPAKRLYKIVKNLKAKDCSNHTERCLNNGYKKILKRCQNVKFNNSPCSAFTSSSKFLPRTVQLKSYQCLMPRQNGKVHRV</sequence>
<proteinExistence type="predicted"/>
<reference evidence="1" key="1">
    <citation type="submission" date="2020-07" db="EMBL/GenBank/DDBJ databases">
        <title>Multicomponent nature underlies the extraordinary mechanical properties of spider dragline silk.</title>
        <authorList>
            <person name="Kono N."/>
            <person name="Nakamura H."/>
            <person name="Mori M."/>
            <person name="Yoshida Y."/>
            <person name="Ohtoshi R."/>
            <person name="Malay A.D."/>
            <person name="Moran D.A.P."/>
            <person name="Tomita M."/>
            <person name="Numata K."/>
            <person name="Arakawa K."/>
        </authorList>
    </citation>
    <scope>NUCLEOTIDE SEQUENCE</scope>
</reference>
<evidence type="ECO:0000313" key="1">
    <source>
        <dbReference type="EMBL" id="GFQ82555.1"/>
    </source>
</evidence>